<dbReference type="EMBL" id="JADMKU010000018">
    <property type="protein sequence ID" value="MBR9652772.1"/>
    <property type="molecule type" value="Genomic_DNA"/>
</dbReference>
<proteinExistence type="predicted"/>
<keyword evidence="3" id="KW-0560">Oxidoreductase</keyword>
<keyword evidence="4" id="KW-0408">Iron</keyword>
<dbReference type="Proteomes" id="UP001195941">
    <property type="component" value="Unassembled WGS sequence"/>
</dbReference>
<evidence type="ECO:0000256" key="5">
    <source>
        <dbReference type="ARBA" id="ARBA00023014"/>
    </source>
</evidence>
<dbReference type="Pfam" id="PF12831">
    <property type="entry name" value="FAD_oxidored"/>
    <property type="match status" value="1"/>
</dbReference>
<accession>A0ABS5HUX6</accession>
<comment type="caution">
    <text evidence="6">The sequence shown here is derived from an EMBL/GenBank/DDBJ whole genome shotgun (WGS) entry which is preliminary data.</text>
</comment>
<evidence type="ECO:0000256" key="1">
    <source>
        <dbReference type="ARBA" id="ARBA00022485"/>
    </source>
</evidence>
<evidence type="ECO:0000256" key="2">
    <source>
        <dbReference type="ARBA" id="ARBA00022723"/>
    </source>
</evidence>
<evidence type="ECO:0000256" key="3">
    <source>
        <dbReference type="ARBA" id="ARBA00023002"/>
    </source>
</evidence>
<dbReference type="SUPFAM" id="SSF51905">
    <property type="entry name" value="FAD/NAD(P)-binding domain"/>
    <property type="match status" value="1"/>
</dbReference>
<keyword evidence="5" id="KW-0411">Iron-sulfur</keyword>
<dbReference type="InterPro" id="IPR039650">
    <property type="entry name" value="HdrA-like"/>
</dbReference>
<organism evidence="6 7">
    <name type="scientific">Thalassovita aquimarina</name>
    <dbReference type="NCBI Taxonomy" id="2785917"/>
    <lineage>
        <taxon>Bacteria</taxon>
        <taxon>Pseudomonadati</taxon>
        <taxon>Pseudomonadota</taxon>
        <taxon>Alphaproteobacteria</taxon>
        <taxon>Rhodobacterales</taxon>
        <taxon>Roseobacteraceae</taxon>
        <taxon>Thalassovita</taxon>
    </lineage>
</organism>
<dbReference type="RefSeq" id="WP_212702392.1">
    <property type="nucleotide sequence ID" value="NZ_JADMKU010000018.1"/>
</dbReference>
<keyword evidence="7" id="KW-1185">Reference proteome</keyword>
<gene>
    <name evidence="6" type="ORF">IT775_16760</name>
</gene>
<evidence type="ECO:0000313" key="7">
    <source>
        <dbReference type="Proteomes" id="UP001195941"/>
    </source>
</evidence>
<evidence type="ECO:0000256" key="4">
    <source>
        <dbReference type="ARBA" id="ARBA00023004"/>
    </source>
</evidence>
<dbReference type="InterPro" id="IPR036188">
    <property type="entry name" value="FAD/NAD-bd_sf"/>
</dbReference>
<keyword evidence="2" id="KW-0479">Metal-binding</keyword>
<dbReference type="PANTHER" id="PTHR43498">
    <property type="entry name" value="FERREDOXIN:COB-COM HETERODISULFIDE REDUCTASE SUBUNIT A"/>
    <property type="match status" value="1"/>
</dbReference>
<evidence type="ECO:0000313" key="6">
    <source>
        <dbReference type="EMBL" id="MBR9652772.1"/>
    </source>
</evidence>
<protein>
    <submittedName>
        <fullName evidence="6">FAD-dependent oxidoreductase</fullName>
    </submittedName>
</protein>
<name>A0ABS5HUX6_9RHOB</name>
<reference evidence="6 7" key="1">
    <citation type="journal article" date="2021" name="Arch. Microbiol.">
        <title>Thalassobius aquimarinus sp. nov., isolated from the Sea of Japan seashore.</title>
        <authorList>
            <person name="Kurilenko V.V."/>
            <person name="Romanenko L.A."/>
            <person name="Chernysheva N.Y."/>
            <person name="Velansky P.V."/>
            <person name="Tekutyeva L.A."/>
            <person name="Isaeva M.P."/>
            <person name="Mikhailov V.V."/>
        </authorList>
    </citation>
    <scope>NUCLEOTIDE SEQUENCE [LARGE SCALE GENOMIC DNA]</scope>
    <source>
        <strain evidence="6 7">KMM 8518</strain>
    </source>
</reference>
<keyword evidence="1" id="KW-0004">4Fe-4S</keyword>
<dbReference type="Gene3D" id="3.50.50.60">
    <property type="entry name" value="FAD/NAD(P)-binding domain"/>
    <property type="match status" value="1"/>
</dbReference>
<sequence length="402" mass="42376">MSAKPESDYDVIVCGGGAGGIGAALGAAQAGARVLLVEKYGFLGGAATTSNVLAYCGFFQQGPDPIKAVGGVADLVLDELRRLGLDCAPFCSPTTQNWIILLEPEAVKLALDRVLAAHGVTVLLHTRVAAATRTAERLQSVTLAGMDGRRRVVAESFIDATGDANLSLIAGLPCRTGNDMGHLQAVSGPIRVGGLDTSVPIDRTAIIEAFREYNKTGAYPTAREDGGIFTQVPRTGDMWWMMYDHALPDLSSESFTRAEQAARAAAQDYVEVLRNRVPGFENAYLSQTGPQIGIRESRHPAARYELTGEDLLTGRQRPDGVAKAAWPIEDHAVAGKPVYRPIGGDGYADIPLDCLRAKGLDNLYFAGRTIGADAAAYASIRVMGTAFATGEAAGRAAARNAA</sequence>
<dbReference type="PANTHER" id="PTHR43498:SF1">
    <property type="entry name" value="COB--COM HETERODISULFIDE REDUCTASE IRON-SULFUR SUBUNIT A"/>
    <property type="match status" value="1"/>
</dbReference>